<organism evidence="1 2">
    <name type="scientific">Prosthecobacter fluviatilis</name>
    <dbReference type="NCBI Taxonomy" id="445931"/>
    <lineage>
        <taxon>Bacteria</taxon>
        <taxon>Pseudomonadati</taxon>
        <taxon>Verrucomicrobiota</taxon>
        <taxon>Verrucomicrobiia</taxon>
        <taxon>Verrucomicrobiales</taxon>
        <taxon>Verrucomicrobiaceae</taxon>
        <taxon>Prosthecobacter</taxon>
    </lineage>
</organism>
<reference evidence="2" key="1">
    <citation type="journal article" date="2019" name="Int. J. Syst. Evol. Microbiol.">
        <title>The Global Catalogue of Microorganisms (GCM) 10K type strain sequencing project: providing services to taxonomists for standard genome sequencing and annotation.</title>
        <authorList>
            <consortium name="The Broad Institute Genomics Platform"/>
            <consortium name="The Broad Institute Genome Sequencing Center for Infectious Disease"/>
            <person name="Wu L."/>
            <person name="Ma J."/>
        </authorList>
    </citation>
    <scope>NUCLEOTIDE SEQUENCE [LARGE SCALE GENOMIC DNA]</scope>
    <source>
        <strain evidence="2">CGMCC 4.1469</strain>
    </source>
</reference>
<dbReference type="EMBL" id="JBHSMQ010000001">
    <property type="protein sequence ID" value="MFC5453807.1"/>
    <property type="molecule type" value="Genomic_DNA"/>
</dbReference>
<accession>A0ABW0KL50</accession>
<keyword evidence="2" id="KW-1185">Reference proteome</keyword>
<protein>
    <submittedName>
        <fullName evidence="1">Uncharacterized protein</fullName>
    </submittedName>
</protein>
<name>A0ABW0KL50_9BACT</name>
<gene>
    <name evidence="1" type="ORF">ACFQDI_02965</name>
</gene>
<proteinExistence type="predicted"/>
<evidence type="ECO:0000313" key="1">
    <source>
        <dbReference type="EMBL" id="MFC5453807.1"/>
    </source>
</evidence>
<evidence type="ECO:0000313" key="2">
    <source>
        <dbReference type="Proteomes" id="UP001596052"/>
    </source>
</evidence>
<comment type="caution">
    <text evidence="1">The sequence shown here is derived from an EMBL/GenBank/DDBJ whole genome shotgun (WGS) entry which is preliminary data.</text>
</comment>
<dbReference type="Proteomes" id="UP001596052">
    <property type="component" value="Unassembled WGS sequence"/>
</dbReference>
<dbReference type="RefSeq" id="WP_377163244.1">
    <property type="nucleotide sequence ID" value="NZ_JBHSMQ010000001.1"/>
</dbReference>
<sequence>MSEFEDIQRLIRLKRFEQPEEDFTDSFLRQFHQRQRAEMLQQSSLELFWERVATWWSNLLVPKWGMVAAAVSVCAMSLWLMSHPAESPTAALSANQEKPFVPKLDLSDLSLARMSQHDDAAVADMLMRKHLEVRPSLEGNLLPVDGWQQPSLKNAIPAIQAGQEGMLGK</sequence>